<comment type="similarity">
    <text evidence="1">Belongs to the outer membrane factor (OMF) (TC 1.B.17) family.</text>
</comment>
<sequence length="441" mass="47038">MALCVALCLSVAAWAQDRPATASPNLEPVAAASVPTAAQAPSPSAAAGAQRLSLHQAIDLALTHNPDLAGASLEVGANEGIRQQAGAYPNPEISYLQEDTQRATRTATLQLNQPIELGGKRGARLAAAERGYAIATEDLVARRLAVRAAVTTNYFDALAAQERVRVADEALELADRATRAAALRVKAGKVASIEETKARVAEAGVQVEANQARSEWRSAQAQLAVLLGQGQPHAWVLDGRLDALPPAPTLEDLQRQLENSPALRRARLEIERRMALTELEKARRIPDLTVSLGAKREEALGRNQAVIGVSIPLPLFDRNQGNLLEALKREDKAREELRSAQLQVSADAAQARERLESARTQVGSLATQVLPGAQSAYEAAVKGFELGKFSFLEALDAQRTLLQARVQALRAMADAHRARAELDRILGSGDAEPAASAPATR</sequence>
<evidence type="ECO:0000313" key="4">
    <source>
        <dbReference type="EMBL" id="NMF99297.1"/>
    </source>
</evidence>
<protein>
    <submittedName>
        <fullName evidence="4">Cobalt-zinc-cadmium resistance protein</fullName>
    </submittedName>
</protein>
<dbReference type="RefSeq" id="WP_169141904.1">
    <property type="nucleotide sequence ID" value="NZ_WTVS01000041.1"/>
</dbReference>
<comment type="caution">
    <text evidence="4">The sequence shown here is derived from an EMBL/GenBank/DDBJ whole genome shotgun (WGS) entry which is preliminary data.</text>
</comment>
<dbReference type="SUPFAM" id="SSF56954">
    <property type="entry name" value="Outer membrane efflux proteins (OEP)"/>
    <property type="match status" value="1"/>
</dbReference>
<evidence type="ECO:0000256" key="2">
    <source>
        <dbReference type="SAM" id="Coils"/>
    </source>
</evidence>
<keyword evidence="2" id="KW-0175">Coiled coil</keyword>
<keyword evidence="3" id="KW-0732">Signal</keyword>
<keyword evidence="5" id="KW-1185">Reference proteome</keyword>
<dbReference type="Proteomes" id="UP000634522">
    <property type="component" value="Unassembled WGS sequence"/>
</dbReference>
<feature type="signal peptide" evidence="3">
    <location>
        <begin position="1"/>
        <end position="15"/>
    </location>
</feature>
<accession>A0ABX1NJ18</accession>
<feature type="chain" id="PRO_5046011022" evidence="3">
    <location>
        <begin position="16"/>
        <end position="441"/>
    </location>
</feature>
<organism evidence="4 5">
    <name type="scientific">Aromatoleum toluolicum</name>
    <dbReference type="NCBI Taxonomy" id="90060"/>
    <lineage>
        <taxon>Bacteria</taxon>
        <taxon>Pseudomonadati</taxon>
        <taxon>Pseudomonadota</taxon>
        <taxon>Betaproteobacteria</taxon>
        <taxon>Rhodocyclales</taxon>
        <taxon>Rhodocyclaceae</taxon>
        <taxon>Aromatoleum</taxon>
    </lineage>
</organism>
<dbReference type="InterPro" id="IPR003423">
    <property type="entry name" value="OMP_efflux"/>
</dbReference>
<name>A0ABX1NJ18_9RHOO</name>
<feature type="coiled-coil region" evidence="2">
    <location>
        <begin position="323"/>
        <end position="368"/>
    </location>
</feature>
<dbReference type="PANTHER" id="PTHR30203:SF24">
    <property type="entry name" value="BLR4935 PROTEIN"/>
    <property type="match status" value="1"/>
</dbReference>
<dbReference type="Pfam" id="PF02321">
    <property type="entry name" value="OEP"/>
    <property type="match status" value="2"/>
</dbReference>
<dbReference type="Gene3D" id="1.20.1600.10">
    <property type="entry name" value="Outer membrane efflux proteins (OEP)"/>
    <property type="match status" value="1"/>
</dbReference>
<dbReference type="PANTHER" id="PTHR30203">
    <property type="entry name" value="OUTER MEMBRANE CATION EFFLUX PROTEIN"/>
    <property type="match status" value="1"/>
</dbReference>
<proteinExistence type="inferred from homology"/>
<dbReference type="EMBL" id="WTVS01000041">
    <property type="protein sequence ID" value="NMF99297.1"/>
    <property type="molecule type" value="Genomic_DNA"/>
</dbReference>
<dbReference type="InterPro" id="IPR010131">
    <property type="entry name" value="MdtP/NodT-like"/>
</dbReference>
<evidence type="ECO:0000256" key="3">
    <source>
        <dbReference type="SAM" id="SignalP"/>
    </source>
</evidence>
<evidence type="ECO:0000256" key="1">
    <source>
        <dbReference type="ARBA" id="ARBA00007613"/>
    </source>
</evidence>
<gene>
    <name evidence="4" type="ORF">GPA27_18110</name>
</gene>
<evidence type="ECO:0000313" key="5">
    <source>
        <dbReference type="Proteomes" id="UP000634522"/>
    </source>
</evidence>
<reference evidence="4 5" key="1">
    <citation type="submission" date="2019-12" db="EMBL/GenBank/DDBJ databases">
        <title>Comparative genomics gives insights into the taxonomy of the Azoarcus-Aromatoleum group and reveals separate origins of nif in the plant-associated Azoarcus and non-plant-associated Aromatoleum sub-groups.</title>
        <authorList>
            <person name="Lafos M."/>
            <person name="Maluk M."/>
            <person name="Batista M."/>
            <person name="Junghare M."/>
            <person name="Carmona M."/>
            <person name="Faoro H."/>
            <person name="Cruz L.M."/>
            <person name="Battistoni F."/>
            <person name="De Souza E."/>
            <person name="Pedrosa F."/>
            <person name="Chen W.-M."/>
            <person name="Poole P.S."/>
            <person name="Dixon R.A."/>
            <person name="James E.K."/>
        </authorList>
    </citation>
    <scope>NUCLEOTIDE SEQUENCE [LARGE SCALE GENOMIC DNA]</scope>
    <source>
        <strain evidence="4 5">T</strain>
    </source>
</reference>